<evidence type="ECO:0000313" key="2">
    <source>
        <dbReference type="EMBL" id="MBB6121926.1"/>
    </source>
</evidence>
<organism evidence="2 3">
    <name type="scientific">Nocardiopsis algeriensis</name>
    <dbReference type="NCBI Taxonomy" id="1478215"/>
    <lineage>
        <taxon>Bacteria</taxon>
        <taxon>Bacillati</taxon>
        <taxon>Actinomycetota</taxon>
        <taxon>Actinomycetes</taxon>
        <taxon>Streptosporangiales</taxon>
        <taxon>Nocardiopsidaceae</taxon>
        <taxon>Nocardiopsis</taxon>
    </lineage>
</organism>
<feature type="transmembrane region" description="Helical" evidence="1">
    <location>
        <begin position="119"/>
        <end position="141"/>
    </location>
</feature>
<keyword evidence="1" id="KW-0812">Transmembrane</keyword>
<gene>
    <name evidence="2" type="ORF">FHS13_003911</name>
</gene>
<reference evidence="2 3" key="1">
    <citation type="submission" date="2020-08" db="EMBL/GenBank/DDBJ databases">
        <title>Genomic Encyclopedia of Type Strains, Phase III (KMG-III): the genomes of soil and plant-associated and newly described type strains.</title>
        <authorList>
            <person name="Whitman W."/>
        </authorList>
    </citation>
    <scope>NUCLEOTIDE SEQUENCE [LARGE SCALE GENOMIC DNA]</scope>
    <source>
        <strain evidence="2 3">CECT 8712</strain>
    </source>
</reference>
<feature type="transmembrane region" description="Helical" evidence="1">
    <location>
        <begin position="44"/>
        <end position="66"/>
    </location>
</feature>
<name>A0A841IXC8_9ACTN</name>
<keyword evidence="1" id="KW-1133">Transmembrane helix</keyword>
<evidence type="ECO:0000256" key="1">
    <source>
        <dbReference type="SAM" id="Phobius"/>
    </source>
</evidence>
<feature type="transmembrane region" description="Helical" evidence="1">
    <location>
        <begin position="6"/>
        <end position="32"/>
    </location>
</feature>
<evidence type="ECO:0000313" key="3">
    <source>
        <dbReference type="Proteomes" id="UP000536604"/>
    </source>
</evidence>
<dbReference type="Proteomes" id="UP000536604">
    <property type="component" value="Unassembled WGS sequence"/>
</dbReference>
<keyword evidence="1" id="KW-0472">Membrane</keyword>
<proteinExistence type="predicted"/>
<dbReference type="AlphaFoldDB" id="A0A841IXC8"/>
<feature type="transmembrane region" description="Helical" evidence="1">
    <location>
        <begin position="72"/>
        <end position="98"/>
    </location>
</feature>
<dbReference type="RefSeq" id="WP_184293374.1">
    <property type="nucleotide sequence ID" value="NZ_JACHJO010000013.1"/>
</dbReference>
<dbReference type="EMBL" id="JACHJO010000013">
    <property type="protein sequence ID" value="MBB6121926.1"/>
    <property type="molecule type" value="Genomic_DNA"/>
</dbReference>
<sequence length="142" mass="13638">MTGVNFLVNIALFGIVGAVMAAALIGLLLVLSGRSKEAPAGLRVGFAAVSVLLLVAVPALAAAATLSGGGGFWAGFATAACVAAAVLAVNVLMLPMVARRQAAVSGGGVPAAPRPSLPVLAVGLLLCLLLGLLCAGAAALVV</sequence>
<protein>
    <submittedName>
        <fullName evidence="2">Small-conductance mechanosensitive channel</fullName>
    </submittedName>
</protein>
<accession>A0A841IXC8</accession>
<comment type="caution">
    <text evidence="2">The sequence shown here is derived from an EMBL/GenBank/DDBJ whole genome shotgun (WGS) entry which is preliminary data.</text>
</comment>
<keyword evidence="3" id="KW-1185">Reference proteome</keyword>